<organism evidence="2 3">
    <name type="scientific">Hyaloscypha hepaticicola</name>
    <dbReference type="NCBI Taxonomy" id="2082293"/>
    <lineage>
        <taxon>Eukaryota</taxon>
        <taxon>Fungi</taxon>
        <taxon>Dikarya</taxon>
        <taxon>Ascomycota</taxon>
        <taxon>Pezizomycotina</taxon>
        <taxon>Leotiomycetes</taxon>
        <taxon>Helotiales</taxon>
        <taxon>Hyaloscyphaceae</taxon>
        <taxon>Hyaloscypha</taxon>
    </lineage>
</organism>
<keyword evidence="1" id="KW-0812">Transmembrane</keyword>
<sequence length="247" mass="27116">MNHPSSTSTLDSTLCHRSNRRSLPLSPCFAQLKRQSLSDFSGRFPLIKFQTPNKGYSSLARFPLPAHIHRQLHRPQLLSTTTTVPCRGFSCSTVPLLSLAGPKGLTRHHSPRPFNFPTGAQDLSCTNPTIPVATSPAGTFPVRSFKTHISSLRRLDDLLLATRACKAQLWCGKSLSLYFLGELSAFASGLEIPPNQKSQTARADERRHGPVYFFHIFLGCLCVNFLAFVDSTIPTSCPRGTHAATPS</sequence>
<dbReference type="Proteomes" id="UP000235672">
    <property type="component" value="Unassembled WGS sequence"/>
</dbReference>
<dbReference type="EMBL" id="KZ613512">
    <property type="protein sequence ID" value="PMD15559.1"/>
    <property type="molecule type" value="Genomic_DNA"/>
</dbReference>
<evidence type="ECO:0000313" key="3">
    <source>
        <dbReference type="Proteomes" id="UP000235672"/>
    </source>
</evidence>
<proteinExistence type="predicted"/>
<accession>A0A2J6PNG9</accession>
<keyword evidence="1" id="KW-0472">Membrane</keyword>
<evidence type="ECO:0000313" key="2">
    <source>
        <dbReference type="EMBL" id="PMD15559.1"/>
    </source>
</evidence>
<feature type="transmembrane region" description="Helical" evidence="1">
    <location>
        <begin position="211"/>
        <end position="229"/>
    </location>
</feature>
<name>A0A2J6PNG9_9HELO</name>
<keyword evidence="1" id="KW-1133">Transmembrane helix</keyword>
<protein>
    <submittedName>
        <fullName evidence="2">Uncharacterized protein</fullName>
    </submittedName>
</protein>
<reference evidence="2 3" key="1">
    <citation type="submission" date="2016-05" db="EMBL/GenBank/DDBJ databases">
        <title>A degradative enzymes factory behind the ericoid mycorrhizal symbiosis.</title>
        <authorList>
            <consortium name="DOE Joint Genome Institute"/>
            <person name="Martino E."/>
            <person name="Morin E."/>
            <person name="Grelet G."/>
            <person name="Kuo A."/>
            <person name="Kohler A."/>
            <person name="Daghino S."/>
            <person name="Barry K."/>
            <person name="Choi C."/>
            <person name="Cichocki N."/>
            <person name="Clum A."/>
            <person name="Copeland A."/>
            <person name="Hainaut M."/>
            <person name="Haridas S."/>
            <person name="Labutti K."/>
            <person name="Lindquist E."/>
            <person name="Lipzen A."/>
            <person name="Khouja H.-R."/>
            <person name="Murat C."/>
            <person name="Ohm R."/>
            <person name="Olson A."/>
            <person name="Spatafora J."/>
            <person name="Veneault-Fourrey C."/>
            <person name="Henrissat B."/>
            <person name="Grigoriev I."/>
            <person name="Martin F."/>
            <person name="Perotto S."/>
        </authorList>
    </citation>
    <scope>NUCLEOTIDE SEQUENCE [LARGE SCALE GENOMIC DNA]</scope>
    <source>
        <strain evidence="2 3">UAMH 7357</strain>
    </source>
</reference>
<evidence type="ECO:0000256" key="1">
    <source>
        <dbReference type="SAM" id="Phobius"/>
    </source>
</evidence>
<dbReference type="AlphaFoldDB" id="A0A2J6PNG9"/>
<dbReference type="OrthoDB" id="10572732at2759"/>
<gene>
    <name evidence="2" type="ORF">NA56DRAFT_753828</name>
</gene>
<keyword evidence="3" id="KW-1185">Reference proteome</keyword>